<dbReference type="Proteomes" id="UP000515498">
    <property type="component" value="Chromosome"/>
</dbReference>
<feature type="region of interest" description="Disordered" evidence="1">
    <location>
        <begin position="294"/>
        <end position="349"/>
    </location>
</feature>
<protein>
    <recommendedName>
        <fullName evidence="4">Transmembrane protein</fullName>
    </recommendedName>
</protein>
<evidence type="ECO:0008006" key="4">
    <source>
        <dbReference type="Google" id="ProtNLM"/>
    </source>
</evidence>
<name>A0A7G8PLM9_9MYCO</name>
<dbReference type="AlphaFoldDB" id="A0A7G8PLM9"/>
<dbReference type="RefSeq" id="WP_187098741.1">
    <property type="nucleotide sequence ID" value="NZ_CP059894.1"/>
</dbReference>
<gene>
    <name evidence="2" type="ORF">HZU40_13995</name>
</gene>
<evidence type="ECO:0000256" key="1">
    <source>
        <dbReference type="SAM" id="MobiDB-lite"/>
    </source>
</evidence>
<proteinExistence type="predicted"/>
<evidence type="ECO:0000313" key="2">
    <source>
        <dbReference type="EMBL" id="QNJ95245.1"/>
    </source>
</evidence>
<evidence type="ECO:0000313" key="3">
    <source>
        <dbReference type="Proteomes" id="UP000515498"/>
    </source>
</evidence>
<dbReference type="EMBL" id="CP059894">
    <property type="protein sequence ID" value="QNJ95245.1"/>
    <property type="molecule type" value="Genomic_DNA"/>
</dbReference>
<reference evidence="2 3" key="1">
    <citation type="submission" date="2020-07" db="EMBL/GenBank/DDBJ databases">
        <title>Draft genome sequence of four isobutane-metabolizing strains capable of cometabolically degrading diverse ether contaminants.</title>
        <authorList>
            <person name="Chen W."/>
            <person name="Faulkner N."/>
            <person name="Smith C."/>
            <person name="Hyman M."/>
        </authorList>
    </citation>
    <scope>NUCLEOTIDE SEQUENCE [LARGE SCALE GENOMIC DNA]</scope>
    <source>
        <strain evidence="2 3">2A</strain>
    </source>
</reference>
<sequence>MAVPSLSQIQSWDTDHLDQAATRWTNTADAWKDSFDSISRQIANPGGQHWIGTAAEAAQSRTSLDQLKVQGLSDDLRAAATAARAGSAQIEAAKKAALYSVGEAHAEGFVVNEDLSLTDLFTTNSTSELTARSAQAQVLAAEIQAKAEALAAADQHAADTIAAAAAGLQAAAFEPSDAPDDPQIQMVDFHGVPLPEKPSWTSPDLPPGGWSDDPITRAAQKIAYGHASTKHLANEWPPGTTREQLASEVERIMRAGTNPNGGMIVGRTSDGAPAIYDPKTNTLVIRDPGAADAGTVFKPTRGEPYLADKVPTRLPSLPPSEVADAPPRPRAEPPKIEPPISRGGTGAGVPPIVGVPPVVGLPGVGAGDVPILDSDGMPDVGFPGAGR</sequence>
<accession>A0A7G8PLM9</accession>
<dbReference type="KEGG" id="mflu:HZU40_13995"/>
<organism evidence="2 3">
    <name type="scientific">Mycolicibacterium fluoranthenivorans</name>
    <dbReference type="NCBI Taxonomy" id="258505"/>
    <lineage>
        <taxon>Bacteria</taxon>
        <taxon>Bacillati</taxon>
        <taxon>Actinomycetota</taxon>
        <taxon>Actinomycetes</taxon>
        <taxon>Mycobacteriales</taxon>
        <taxon>Mycobacteriaceae</taxon>
        <taxon>Mycolicibacterium</taxon>
    </lineage>
</organism>